<evidence type="ECO:0000256" key="5">
    <source>
        <dbReference type="PROSITE-ProRule" id="PRU00175"/>
    </source>
</evidence>
<dbReference type="FunFam" id="3.30.40.10:FF:000015">
    <property type="entry name" value="E3 ubiquitin-protein ligase CBL"/>
    <property type="match status" value="1"/>
</dbReference>
<dbReference type="InterPro" id="IPR024159">
    <property type="entry name" value="Cbl_PTB"/>
</dbReference>
<feature type="domain" description="Cbl-PTB" evidence="9">
    <location>
        <begin position="3"/>
        <end position="304"/>
    </location>
</feature>
<comment type="domain">
    <text evidence="6">The N-terminus is composed of the phosphotyrosine binding (PTB) domain, a short linker region and the RING-type zinc finger. The PTB domain, which is also called TKB (tyrosine kinase binding) domain, is composed of three different subdomains: a four-helix bundle (4H), a calcium-binding EF hand and a divergent SH2 domain.</text>
</comment>
<dbReference type="SUPFAM" id="SSF55550">
    <property type="entry name" value="SH2 domain"/>
    <property type="match status" value="1"/>
</dbReference>
<dbReference type="SUPFAM" id="SSF47668">
    <property type="entry name" value="N-terminal domain of cbl (N-cbl)"/>
    <property type="match status" value="1"/>
</dbReference>
<dbReference type="InterPro" id="IPR024162">
    <property type="entry name" value="Adaptor_Cbl"/>
</dbReference>
<dbReference type="Pfam" id="PF02761">
    <property type="entry name" value="Cbl_N2"/>
    <property type="match status" value="1"/>
</dbReference>
<dbReference type="GO" id="GO:0017124">
    <property type="term" value="F:SH3 domain binding"/>
    <property type="evidence" value="ECO:0007669"/>
    <property type="project" value="TreeGrafter"/>
</dbReference>
<dbReference type="Gene3D" id="1.20.930.20">
    <property type="entry name" value="Adaptor protein Cbl, N-terminal domain"/>
    <property type="match status" value="1"/>
</dbReference>
<keyword evidence="2 5" id="KW-0863">Zinc-finger</keyword>
<dbReference type="CDD" id="cd09920">
    <property type="entry name" value="SH2_Cbl-b_TKB"/>
    <property type="match status" value="1"/>
</dbReference>
<dbReference type="InterPro" id="IPR013083">
    <property type="entry name" value="Znf_RING/FYVE/PHD"/>
</dbReference>
<dbReference type="GO" id="GO:0005886">
    <property type="term" value="C:plasma membrane"/>
    <property type="evidence" value="ECO:0000318"/>
    <property type="project" value="GO_Central"/>
</dbReference>
<dbReference type="Gene3D" id="3.30.505.10">
    <property type="entry name" value="SH2 domain"/>
    <property type="match status" value="1"/>
</dbReference>
<dbReference type="GO" id="GO:0007166">
    <property type="term" value="P:cell surface receptor signaling pathway"/>
    <property type="evidence" value="ECO:0007669"/>
    <property type="project" value="InterPro"/>
</dbReference>
<dbReference type="Pfam" id="PF13920">
    <property type="entry name" value="zf-C3HC4_3"/>
    <property type="match status" value="1"/>
</dbReference>
<evidence type="ECO:0000256" key="6">
    <source>
        <dbReference type="RuleBase" id="RU367001"/>
    </source>
</evidence>
<dbReference type="Proteomes" id="UP000186698">
    <property type="component" value="Chromosome 7L"/>
</dbReference>
<feature type="region of interest" description="Disordered" evidence="7">
    <location>
        <begin position="478"/>
        <end position="508"/>
    </location>
</feature>
<evidence type="ECO:0000256" key="1">
    <source>
        <dbReference type="ARBA" id="ARBA00022723"/>
    </source>
</evidence>
<dbReference type="GeneID" id="121395620"/>
<dbReference type="GO" id="GO:0042059">
    <property type="term" value="P:negative regulation of epidermal growth factor receptor signaling pathway"/>
    <property type="evidence" value="ECO:0000318"/>
    <property type="project" value="GO_Central"/>
</dbReference>
<dbReference type="InterPro" id="IPR017907">
    <property type="entry name" value="Znf_RING_CS"/>
</dbReference>
<dbReference type="UniPathway" id="UPA00143"/>
<dbReference type="EC" id="2.3.2.27" evidence="6"/>
<keyword evidence="3 6" id="KW-0862">Zinc</keyword>
<evidence type="ECO:0000313" key="11">
    <source>
        <dbReference type="RefSeq" id="XP_041425520.1"/>
    </source>
</evidence>
<dbReference type="KEGG" id="xla:121395620"/>
<name>A0A8J1LA46_XENLA</name>
<evidence type="ECO:0000256" key="4">
    <source>
        <dbReference type="ARBA" id="ARBA00022837"/>
    </source>
</evidence>
<dbReference type="InterPro" id="IPR011992">
    <property type="entry name" value="EF-hand-dom_pair"/>
</dbReference>
<dbReference type="GO" id="GO:0061630">
    <property type="term" value="F:ubiquitin protein ligase activity"/>
    <property type="evidence" value="ECO:0000318"/>
    <property type="project" value="GO_Central"/>
</dbReference>
<gene>
    <name evidence="11" type="primary">LOC121395620</name>
</gene>
<proteinExistence type="predicted"/>
<dbReference type="PANTHER" id="PTHR23007:SF14">
    <property type="entry name" value="E3 UBIQUITIN-PROTEIN LIGASE CBL"/>
    <property type="match status" value="1"/>
</dbReference>
<dbReference type="OrthoDB" id="7237699at2759"/>
<comment type="catalytic activity">
    <reaction evidence="6">
        <text>S-ubiquitinyl-[E2 ubiquitin-conjugating enzyme]-L-cysteine + [acceptor protein]-L-lysine = [E2 ubiquitin-conjugating enzyme]-L-cysteine + N(6)-ubiquitinyl-[acceptor protein]-L-lysine.</text>
        <dbReference type="EC" id="2.3.2.27"/>
    </reaction>
</comment>
<comment type="pathway">
    <text evidence="6">Protein modification; protein ubiquitination.</text>
</comment>
<evidence type="ECO:0000259" key="8">
    <source>
        <dbReference type="PROSITE" id="PS50089"/>
    </source>
</evidence>
<evidence type="ECO:0000259" key="9">
    <source>
        <dbReference type="PROSITE" id="PS51506"/>
    </source>
</evidence>
<dbReference type="Gene3D" id="3.30.40.10">
    <property type="entry name" value="Zinc/RING finger domain, C3HC4 (zinc finger)"/>
    <property type="match status" value="1"/>
</dbReference>
<keyword evidence="10" id="KW-1185">Reference proteome</keyword>
<dbReference type="PROSITE" id="PS00518">
    <property type="entry name" value="ZF_RING_1"/>
    <property type="match status" value="1"/>
</dbReference>
<evidence type="ECO:0000313" key="10">
    <source>
        <dbReference type="Proteomes" id="UP000186698"/>
    </source>
</evidence>
<dbReference type="InterPro" id="IPR014741">
    <property type="entry name" value="Adaptor_Cbl_EF_hand-like"/>
</dbReference>
<dbReference type="Pfam" id="PF02762">
    <property type="entry name" value="Cbl_N3"/>
    <property type="match status" value="1"/>
</dbReference>
<dbReference type="InterPro" id="IPR036537">
    <property type="entry name" value="Adaptor_Cbl_N_dom_sf"/>
</dbReference>
<dbReference type="InterPro" id="IPR003153">
    <property type="entry name" value="Adaptor_Cbl_N_hlx"/>
</dbReference>
<evidence type="ECO:0000256" key="2">
    <source>
        <dbReference type="ARBA" id="ARBA00022771"/>
    </source>
</evidence>
<feature type="domain" description="RING-type" evidence="8">
    <location>
        <begin position="334"/>
        <end position="373"/>
    </location>
</feature>
<dbReference type="InterPro" id="IPR001841">
    <property type="entry name" value="Znf_RING"/>
</dbReference>
<dbReference type="CTD" id="121395620"/>
<feature type="compositionally biased region" description="Basic residues" evidence="7">
    <location>
        <begin position="496"/>
        <end position="508"/>
    </location>
</feature>
<dbReference type="PROSITE" id="PS51506">
    <property type="entry name" value="CBL_PTB"/>
    <property type="match status" value="1"/>
</dbReference>
<dbReference type="PROSITE" id="PS50089">
    <property type="entry name" value="ZF_RING_2"/>
    <property type="match status" value="1"/>
</dbReference>
<dbReference type="GO" id="GO:0016567">
    <property type="term" value="P:protein ubiquitination"/>
    <property type="evidence" value="ECO:0007669"/>
    <property type="project" value="UniProtKB-UniPathway"/>
</dbReference>
<dbReference type="AlphaFoldDB" id="A0A8J1LA46"/>
<dbReference type="GO" id="GO:0008270">
    <property type="term" value="F:zinc ion binding"/>
    <property type="evidence" value="ECO:0007669"/>
    <property type="project" value="UniProtKB-KW"/>
</dbReference>
<dbReference type="SMART" id="SM00184">
    <property type="entry name" value="RING"/>
    <property type="match status" value="1"/>
</dbReference>
<dbReference type="SUPFAM" id="SSF57850">
    <property type="entry name" value="RING/U-box"/>
    <property type="match status" value="1"/>
</dbReference>
<dbReference type="SUPFAM" id="SSF47473">
    <property type="entry name" value="EF-hand"/>
    <property type="match status" value="1"/>
</dbReference>
<keyword evidence="4 6" id="KW-0106">Calcium</keyword>
<keyword evidence="6" id="KW-0808">Transferase</keyword>
<sequence length="508" mass="57269">MFAHRFHTMDRGTMNKVIREMEHLSRISAVPLLHRSHPYLPDITRDTSDHLKLILAKGSLTDHRQHEYLHVTVHSILRKAAHCNEILGFNWVPQGAESVARRNLTKLSLIFSHILAELKALFPGGKFQGNTYKISKPEASQFWTNTFGQRCLVQWSEFRAGLNLVHPVGSGPLESALHSTVDLTCNDYVSVFEFDIFTRLFQPWNTLLQNWMLLAVTHPGYMAFLTYDEVREHLKSHIQKPGSYIFRLSCTHLGQWAIGYVTSKRDIVQTIPHDKPLYVALLEGEKEGLYLHPNGVSNNPDLSELSNPSAGPKVQVSQEQWDLYSQMGSSFELCKICVDNEKNVRIKPCGHLLCNDCLLAWQKSDGHTCPFCRCEIHGKEEVHVLSQPEAEEQITASSDASSSLTFDLTKEEEEWIRQRPLPPTPVSGSSSVASAPSMPSTPPLPLSHSPTPFGLQVVPTLTHRLQLQANDVIFGRTEASGGTLNRTPPLPPRIRWDRHRGKPPFHST</sequence>
<dbReference type="Gene3D" id="1.10.238.10">
    <property type="entry name" value="EF-hand"/>
    <property type="match status" value="1"/>
</dbReference>
<dbReference type="GO" id="GO:0045121">
    <property type="term" value="C:membrane raft"/>
    <property type="evidence" value="ECO:0000318"/>
    <property type="project" value="GO_Central"/>
</dbReference>
<organism evidence="10 11">
    <name type="scientific">Xenopus laevis</name>
    <name type="common">African clawed frog</name>
    <dbReference type="NCBI Taxonomy" id="8355"/>
    <lineage>
        <taxon>Eukaryota</taxon>
        <taxon>Metazoa</taxon>
        <taxon>Chordata</taxon>
        <taxon>Craniata</taxon>
        <taxon>Vertebrata</taxon>
        <taxon>Euteleostomi</taxon>
        <taxon>Amphibia</taxon>
        <taxon>Batrachia</taxon>
        <taxon>Anura</taxon>
        <taxon>Pipoidea</taxon>
        <taxon>Pipidae</taxon>
        <taxon>Xenopodinae</taxon>
        <taxon>Xenopus</taxon>
        <taxon>Xenopus</taxon>
    </lineage>
</organism>
<comment type="function">
    <text evidence="6">E3 ubiquitin-protein ligase which accepts ubiquitin from specific E2 ubiquitin-conjugating enzymes, and transfers it to substrates, generally promoting their degradation by the proteasome.</text>
</comment>
<feature type="compositionally biased region" description="Low complexity" evidence="7">
    <location>
        <begin position="426"/>
        <end position="438"/>
    </location>
</feature>
<protein>
    <recommendedName>
        <fullName evidence="6">E3 ubiquitin-protein ligase CBL</fullName>
        <ecNumber evidence="6">2.3.2.27</ecNumber>
    </recommendedName>
</protein>
<feature type="region of interest" description="Disordered" evidence="7">
    <location>
        <begin position="414"/>
        <end position="451"/>
    </location>
</feature>
<dbReference type="GO" id="GO:0005509">
    <property type="term" value="F:calcium ion binding"/>
    <property type="evidence" value="ECO:0007669"/>
    <property type="project" value="UniProtKB-UniRule"/>
</dbReference>
<dbReference type="GO" id="GO:0030971">
    <property type="term" value="F:receptor tyrosine kinase binding"/>
    <property type="evidence" value="ECO:0000318"/>
    <property type="project" value="GO_Central"/>
</dbReference>
<dbReference type="RefSeq" id="XP_041425520.1">
    <property type="nucleotide sequence ID" value="XM_041569586.1"/>
</dbReference>
<reference evidence="11" key="1">
    <citation type="submission" date="2025-08" db="UniProtKB">
        <authorList>
            <consortium name="RefSeq"/>
        </authorList>
    </citation>
    <scope>IDENTIFICATION</scope>
    <source>
        <strain evidence="11">J_2021</strain>
        <tissue evidence="11">Erythrocytes</tissue>
    </source>
</reference>
<dbReference type="GO" id="GO:0001784">
    <property type="term" value="F:phosphotyrosine residue binding"/>
    <property type="evidence" value="ECO:0007669"/>
    <property type="project" value="UniProtKB-UniRule"/>
</dbReference>
<dbReference type="PANTHER" id="PTHR23007">
    <property type="entry name" value="CBL"/>
    <property type="match status" value="1"/>
</dbReference>
<evidence type="ECO:0000256" key="3">
    <source>
        <dbReference type="ARBA" id="ARBA00022833"/>
    </source>
</evidence>
<keyword evidence="1 6" id="KW-0479">Metal-binding</keyword>
<dbReference type="GO" id="GO:0007165">
    <property type="term" value="P:signal transduction"/>
    <property type="evidence" value="ECO:0000318"/>
    <property type="project" value="GO_Central"/>
</dbReference>
<accession>A0A8J1LA46</accession>
<dbReference type="InterPro" id="IPR036860">
    <property type="entry name" value="SH2_dom_sf"/>
</dbReference>
<keyword evidence="6" id="KW-0833">Ubl conjugation pathway</keyword>
<evidence type="ECO:0000256" key="7">
    <source>
        <dbReference type="SAM" id="MobiDB-lite"/>
    </source>
</evidence>
<dbReference type="Pfam" id="PF02262">
    <property type="entry name" value="Cbl_N"/>
    <property type="match status" value="1"/>
</dbReference>
<dbReference type="InterPro" id="IPR014742">
    <property type="entry name" value="Adaptor_Cbl_SH2-like"/>
</dbReference>